<dbReference type="InterPro" id="IPR051541">
    <property type="entry name" value="PTS_SugarTrans_NitroReg"/>
</dbReference>
<proteinExistence type="predicted"/>
<evidence type="ECO:0000313" key="3">
    <source>
        <dbReference type="Proteomes" id="UP001292216"/>
    </source>
</evidence>
<dbReference type="PANTHER" id="PTHR47738:SF3">
    <property type="entry name" value="PHOSPHOTRANSFERASE SYSTEM MANNITOL_FRUCTOSE-SPECIFIC IIA DOMAIN CONTAINING PROTEIN"/>
    <property type="match status" value="1"/>
</dbReference>
<organism evidence="2 3">
    <name type="scientific">Paenibacillus phoenicis</name>
    <dbReference type="NCBI Taxonomy" id="554117"/>
    <lineage>
        <taxon>Bacteria</taxon>
        <taxon>Bacillati</taxon>
        <taxon>Bacillota</taxon>
        <taxon>Bacilli</taxon>
        <taxon>Bacillales</taxon>
        <taxon>Paenibacillaceae</taxon>
        <taxon>Paenibacillus</taxon>
    </lineage>
</organism>
<evidence type="ECO:0000313" key="2">
    <source>
        <dbReference type="EMBL" id="MEA3572013.1"/>
    </source>
</evidence>
<keyword evidence="3" id="KW-1185">Reference proteome</keyword>
<name>A0ABU5PPX5_9BACL</name>
<dbReference type="PANTHER" id="PTHR47738">
    <property type="entry name" value="PTS SYSTEM FRUCTOSE-LIKE EIIA COMPONENT-RELATED"/>
    <property type="match status" value="1"/>
</dbReference>
<feature type="domain" description="PTS EIIA type-2" evidence="1">
    <location>
        <begin position="4"/>
        <end position="151"/>
    </location>
</feature>
<gene>
    <name evidence="2" type="ORF">U9M73_18970</name>
</gene>
<sequence>MSTEWLEESFILLGLEGDSKEEVLSEMAGNLLAHGVVKESYIRAIIEREQTFPTGLPTVSCSVAIPHTDIEHVNRKAISIGILKRPVEFGIMGEESATTPVEIVFMLAMDQKKSQLRLLTRLMQIIQDGRMLDALRHGESAAAVKALMNDKLQPEEIKEVESYD</sequence>
<accession>A0ABU5PPX5</accession>
<dbReference type="Proteomes" id="UP001292216">
    <property type="component" value="Unassembled WGS sequence"/>
</dbReference>
<dbReference type="InterPro" id="IPR016152">
    <property type="entry name" value="PTrfase/Anion_transptr"/>
</dbReference>
<dbReference type="InterPro" id="IPR002178">
    <property type="entry name" value="PTS_EIIA_type-2_dom"/>
</dbReference>
<keyword evidence="2" id="KW-0813">Transport</keyword>
<dbReference type="SUPFAM" id="SSF55804">
    <property type="entry name" value="Phoshotransferase/anion transport protein"/>
    <property type="match status" value="1"/>
</dbReference>
<comment type="caution">
    <text evidence="2">The sequence shown here is derived from an EMBL/GenBank/DDBJ whole genome shotgun (WGS) entry which is preliminary data.</text>
</comment>
<dbReference type="EMBL" id="JAYERP010000001">
    <property type="protein sequence ID" value="MEA3572013.1"/>
    <property type="molecule type" value="Genomic_DNA"/>
</dbReference>
<dbReference type="CDD" id="cd00211">
    <property type="entry name" value="PTS_IIA_fru"/>
    <property type="match status" value="1"/>
</dbReference>
<dbReference type="Pfam" id="PF00359">
    <property type="entry name" value="PTS_EIIA_2"/>
    <property type="match status" value="1"/>
</dbReference>
<dbReference type="Gene3D" id="3.40.930.10">
    <property type="entry name" value="Mannitol-specific EII, Chain A"/>
    <property type="match status" value="1"/>
</dbReference>
<dbReference type="PROSITE" id="PS51094">
    <property type="entry name" value="PTS_EIIA_TYPE_2"/>
    <property type="match status" value="1"/>
</dbReference>
<dbReference type="RefSeq" id="WP_009224962.1">
    <property type="nucleotide sequence ID" value="NZ_CBCSKM010000002.1"/>
</dbReference>
<evidence type="ECO:0000259" key="1">
    <source>
        <dbReference type="PROSITE" id="PS51094"/>
    </source>
</evidence>
<reference evidence="2 3" key="1">
    <citation type="submission" date="2023-12" db="EMBL/GenBank/DDBJ databases">
        <title>Whole genome sequencing of Paenibacillus phoenicis isolated from the Phoenix Mars Lander spacecraft assembly facility.</title>
        <authorList>
            <person name="Garcia A."/>
            <person name="Venkateswaran K."/>
        </authorList>
    </citation>
    <scope>NUCLEOTIDE SEQUENCE [LARGE SCALE GENOMIC DNA]</scope>
    <source>
        <strain evidence="2 3">3PO2SA</strain>
    </source>
</reference>
<keyword evidence="2" id="KW-0762">Sugar transport</keyword>
<protein>
    <submittedName>
        <fullName evidence="2">PTS sugar transporter subunit IIA</fullName>
    </submittedName>
</protein>